<feature type="compositionally biased region" description="Basic and acidic residues" evidence="1">
    <location>
        <begin position="111"/>
        <end position="122"/>
    </location>
</feature>
<feature type="region of interest" description="Disordered" evidence="1">
    <location>
        <begin position="75"/>
        <end position="98"/>
    </location>
</feature>
<reference evidence="3 4" key="1">
    <citation type="submission" date="2015-04" db="EMBL/GenBank/DDBJ databases">
        <title>Complete genome sequence of Schizopora paradoxa KUC8140, a cosmopolitan wood degrader in East Asia.</title>
        <authorList>
            <consortium name="DOE Joint Genome Institute"/>
            <person name="Min B."/>
            <person name="Park H."/>
            <person name="Jang Y."/>
            <person name="Kim J.-J."/>
            <person name="Kim K.H."/>
            <person name="Pangilinan J."/>
            <person name="Lipzen A."/>
            <person name="Riley R."/>
            <person name="Grigoriev I.V."/>
            <person name="Spatafora J.W."/>
            <person name="Choi I.-G."/>
        </authorList>
    </citation>
    <scope>NUCLEOTIDE SEQUENCE [LARGE SCALE GENOMIC DNA]</scope>
    <source>
        <strain evidence="3 4">KUC8140</strain>
    </source>
</reference>
<dbReference type="FunCoup" id="A0A0H2S0W4">
    <property type="interactions" value="226"/>
</dbReference>
<dbReference type="PANTHER" id="PTHR12436">
    <property type="entry name" value="80 KDA MCM3-ASSOCIATED PROTEIN"/>
    <property type="match status" value="1"/>
</dbReference>
<evidence type="ECO:0000313" key="4">
    <source>
        <dbReference type="Proteomes" id="UP000053477"/>
    </source>
</evidence>
<proteinExistence type="predicted"/>
<dbReference type="Gene3D" id="1.25.40.990">
    <property type="match status" value="1"/>
</dbReference>
<dbReference type="Proteomes" id="UP000053477">
    <property type="component" value="Unassembled WGS sequence"/>
</dbReference>
<dbReference type="InterPro" id="IPR045107">
    <property type="entry name" value="SAC3/GANP/THP3"/>
</dbReference>
<dbReference type="EMBL" id="KQ085899">
    <property type="protein sequence ID" value="KLO17965.1"/>
    <property type="molecule type" value="Genomic_DNA"/>
</dbReference>
<dbReference type="GO" id="GO:0005634">
    <property type="term" value="C:nucleus"/>
    <property type="evidence" value="ECO:0007669"/>
    <property type="project" value="TreeGrafter"/>
</dbReference>
<evidence type="ECO:0000313" key="3">
    <source>
        <dbReference type="EMBL" id="KLO17965.1"/>
    </source>
</evidence>
<dbReference type="InterPro" id="IPR000717">
    <property type="entry name" value="PCI_dom"/>
</dbReference>
<dbReference type="InParanoid" id="A0A0H2S0W4"/>
<name>A0A0H2S0W4_9AGAM</name>
<feature type="region of interest" description="Disordered" evidence="1">
    <location>
        <begin position="111"/>
        <end position="130"/>
    </location>
</feature>
<evidence type="ECO:0000259" key="2">
    <source>
        <dbReference type="PROSITE" id="PS50250"/>
    </source>
</evidence>
<evidence type="ECO:0000256" key="1">
    <source>
        <dbReference type="SAM" id="MobiDB-lite"/>
    </source>
</evidence>
<dbReference type="STRING" id="27342.A0A0H2S0W4"/>
<protein>
    <recommendedName>
        <fullName evidence="2">PCI domain-containing protein</fullName>
    </recommendedName>
</protein>
<dbReference type="PANTHER" id="PTHR12436:SF4">
    <property type="entry name" value="LEUKOCYTE RECEPTOR CLUSTER MEMBER 8"/>
    <property type="match status" value="1"/>
</dbReference>
<organism evidence="3 4">
    <name type="scientific">Schizopora paradoxa</name>
    <dbReference type="NCBI Taxonomy" id="27342"/>
    <lineage>
        <taxon>Eukaryota</taxon>
        <taxon>Fungi</taxon>
        <taxon>Dikarya</taxon>
        <taxon>Basidiomycota</taxon>
        <taxon>Agaricomycotina</taxon>
        <taxon>Agaricomycetes</taxon>
        <taxon>Hymenochaetales</taxon>
        <taxon>Schizoporaceae</taxon>
        <taxon>Schizopora</taxon>
    </lineage>
</organism>
<dbReference type="PROSITE" id="PS50250">
    <property type="entry name" value="PCI"/>
    <property type="match status" value="1"/>
</dbReference>
<keyword evidence="4" id="KW-1185">Reference proteome</keyword>
<dbReference type="InterPro" id="IPR005062">
    <property type="entry name" value="SAC3/GANP/THP3_conserved"/>
</dbReference>
<gene>
    <name evidence="3" type="ORF">SCHPADRAFT_900150</name>
</gene>
<dbReference type="Pfam" id="PF03399">
    <property type="entry name" value="SAC3_GANP"/>
    <property type="match status" value="1"/>
</dbReference>
<feature type="domain" description="PCI" evidence="2">
    <location>
        <begin position="260"/>
        <end position="438"/>
    </location>
</feature>
<dbReference type="AlphaFoldDB" id="A0A0H2S0W4"/>
<accession>A0A0H2S0W4</accession>
<dbReference type="OrthoDB" id="199574at2759"/>
<sequence length="443" mass="50906">MSSESWPPALKEWVAKCLGQMTDSNRDEAQAELRQVISEAFTNKTLWTTDWQGVQLQSLLPKPAPQLLKRKLDEKFTTNNKKKKPLNNGKGNGAGGTVFNDQAALSRRAERFQREHELERQKLRGGQGTSQVFSANSNLLSRIHSSSRSASPALWNTDGPESGDRTVDWDRYTIIGTSQELFKDYLRLTSEPDAKDIRPLKVLERTLAELKKRWRQNNDYPWICNQFKSIRQDLTVQRIRTEFTVQVYEIHARMALEAADMVEYNQCQAMLKNLYEHDNIPGCTDEFTAYRILMLLNGMNRSDLNLLVGQLTSKQKSSQAIKHALEVQRALSSNNYHAFFEFYTNAPNMGAYIMDHFVNRERNKALMIMSKAYLALPVTFIRDELAFETSTDVTKFLADHNAPFYQNPNAEDDLKNLNCKQAQLQLSQAYDERYRKAKLKGAI</sequence>